<protein>
    <recommendedName>
        <fullName evidence="2">Nucleotide-diphospho-sugar transferase domain-containing protein</fullName>
    </recommendedName>
</protein>
<dbReference type="PANTHER" id="PTHR46038">
    <property type="entry name" value="EXPRESSED PROTEIN-RELATED"/>
    <property type="match status" value="1"/>
</dbReference>
<dbReference type="AlphaFoldDB" id="A0A8J5GRT5"/>
<gene>
    <name evidence="3" type="ORF">ZIOFF_024109</name>
</gene>
<evidence type="ECO:0000259" key="2">
    <source>
        <dbReference type="Pfam" id="PF03407"/>
    </source>
</evidence>
<comment type="caution">
    <text evidence="3">The sequence shown here is derived from an EMBL/GenBank/DDBJ whole genome shotgun (WGS) entry which is preliminary data.</text>
</comment>
<evidence type="ECO:0000256" key="1">
    <source>
        <dbReference type="SAM" id="MobiDB-lite"/>
    </source>
</evidence>
<feature type="compositionally biased region" description="Basic residues" evidence="1">
    <location>
        <begin position="463"/>
        <end position="472"/>
    </location>
</feature>
<dbReference type="InterPro" id="IPR044821">
    <property type="entry name" value="At1g28695/At4g15970-like"/>
</dbReference>
<accession>A0A8J5GRT5</accession>
<dbReference type="InterPro" id="IPR005069">
    <property type="entry name" value="Nucl-diP-sugar_transferase"/>
</dbReference>
<evidence type="ECO:0000313" key="4">
    <source>
        <dbReference type="Proteomes" id="UP000734854"/>
    </source>
</evidence>
<dbReference type="PANTHER" id="PTHR46038:SF38">
    <property type="entry name" value="GLYCOSYLTRANSFERASE-RELATED"/>
    <property type="match status" value="1"/>
</dbReference>
<feature type="region of interest" description="Disordered" evidence="1">
    <location>
        <begin position="1"/>
        <end position="26"/>
    </location>
</feature>
<feature type="domain" description="Nucleotide-diphospho-sugar transferase" evidence="2">
    <location>
        <begin position="146"/>
        <end position="326"/>
    </location>
</feature>
<proteinExistence type="predicted"/>
<keyword evidence="4" id="KW-1185">Reference proteome</keyword>
<feature type="region of interest" description="Disordered" evidence="1">
    <location>
        <begin position="451"/>
        <end position="493"/>
    </location>
</feature>
<feature type="compositionally biased region" description="Basic and acidic residues" evidence="1">
    <location>
        <begin position="478"/>
        <end position="493"/>
    </location>
</feature>
<evidence type="ECO:0000313" key="3">
    <source>
        <dbReference type="EMBL" id="KAG6513772.1"/>
    </source>
</evidence>
<name>A0A8J5GRT5_ZINOF</name>
<dbReference type="Proteomes" id="UP000734854">
    <property type="component" value="Unassembled WGS sequence"/>
</dbReference>
<organism evidence="3 4">
    <name type="scientific">Zingiber officinale</name>
    <name type="common">Ginger</name>
    <name type="synonym">Amomum zingiber</name>
    <dbReference type="NCBI Taxonomy" id="94328"/>
    <lineage>
        <taxon>Eukaryota</taxon>
        <taxon>Viridiplantae</taxon>
        <taxon>Streptophyta</taxon>
        <taxon>Embryophyta</taxon>
        <taxon>Tracheophyta</taxon>
        <taxon>Spermatophyta</taxon>
        <taxon>Magnoliopsida</taxon>
        <taxon>Liliopsida</taxon>
        <taxon>Zingiberales</taxon>
        <taxon>Zingiberaceae</taxon>
        <taxon>Zingiber</taxon>
    </lineage>
</organism>
<dbReference type="Pfam" id="PF03407">
    <property type="entry name" value="Nucleotid_trans"/>
    <property type="match status" value="1"/>
</dbReference>
<reference evidence="3 4" key="1">
    <citation type="submission" date="2020-08" db="EMBL/GenBank/DDBJ databases">
        <title>Plant Genome Project.</title>
        <authorList>
            <person name="Zhang R.-G."/>
        </authorList>
    </citation>
    <scope>NUCLEOTIDE SEQUENCE [LARGE SCALE GENOMIC DNA]</scope>
    <source>
        <tissue evidence="3">Rhizome</tissue>
    </source>
</reference>
<dbReference type="EMBL" id="JACMSC010000007">
    <property type="protein sequence ID" value="KAG6513772.1"/>
    <property type="molecule type" value="Genomic_DNA"/>
</dbReference>
<sequence>MSGPSGVRARLSPRFPMSPLSPRSAADPRRCLSTLLFLAAIAFPCTFLYHAADLGFPFPTSSSRPSRDYLAASLDTAFPDQDTDQLVRLTAVIEKNDVKLEKVLKEAAMENKTVILTTLNAAWASPGSIIDLFFQSFRTGDGTYRLLDHLVIIALDKKAYIRCISLHTHCFALYTEGVDFSDEKIYMTAGYLSMMWRRIEFLRVILEMGYNFIFSDVDILWFRNPLTQLSPDEDFQIACDHFTGDAFDLENIPNGGFNYVQSNNRSIEFYKFWHGSQGTYPGFHDQDVLNFIKRDPFLIDIGIKIRFLSTAFFGGLCEPSRDFSKLGHRGTGSSSTTKTALGPRVETGCNVANLASRKQPWHQRIKSRGTSLMKSLLPWFGFSSKRKSRAQQQAWLLAAEVALHCGSRQIGEIVTRDLSHEPKKTRGEETQLARRRQSVLAVAIKATQEEKEKERFGIGKGRGNARRRRKLGQRFCNRRREEAPVRKRRKEVG</sequence>